<sequence length="112" mass="12577">MLIGQFRAKISPKGRTAFPKKFREDLGDDLVVTAGYENALMIVSGKDWRSLVEGTEGKPFMQGTARDTNRFLLGEASEVTLDEQGRFILPAYLREYAKVGEEIVFLGLNKYV</sequence>
<keyword evidence="9" id="KW-0132">Cell division</keyword>
<dbReference type="Pfam" id="PF02381">
    <property type="entry name" value="MraZ"/>
    <property type="match status" value="2"/>
</dbReference>
<dbReference type="InterPro" id="IPR035644">
    <property type="entry name" value="MraZ_C"/>
</dbReference>
<accession>A0A2M7BDU3</accession>
<dbReference type="GO" id="GO:0005737">
    <property type="term" value="C:cytoplasm"/>
    <property type="evidence" value="ECO:0007669"/>
    <property type="project" value="UniProtKB-UniRule"/>
</dbReference>
<keyword evidence="5 7" id="KW-0238">DNA-binding</keyword>
<dbReference type="GO" id="GO:2000143">
    <property type="term" value="P:negative regulation of DNA-templated transcription initiation"/>
    <property type="evidence" value="ECO:0007669"/>
    <property type="project" value="TreeGrafter"/>
</dbReference>
<dbReference type="SUPFAM" id="SSF89447">
    <property type="entry name" value="AbrB/MazE/MraZ-like"/>
    <property type="match status" value="1"/>
</dbReference>
<dbReference type="CDD" id="cd16321">
    <property type="entry name" value="MraZ_C"/>
    <property type="match status" value="1"/>
</dbReference>
<reference evidence="10" key="1">
    <citation type="submission" date="2017-09" db="EMBL/GenBank/DDBJ databases">
        <title>Depth-based differentiation of microbial function through sediment-hosted aquifers and enrichment of novel symbionts in the deep terrestrial subsurface.</title>
        <authorList>
            <person name="Probst A.J."/>
            <person name="Ladd B."/>
            <person name="Jarett J.K."/>
            <person name="Geller-Mcgrath D.E."/>
            <person name="Sieber C.M.K."/>
            <person name="Emerson J.B."/>
            <person name="Anantharaman K."/>
            <person name="Thomas B.C."/>
            <person name="Malmstrom R."/>
            <person name="Stieglmeier M."/>
            <person name="Klingl A."/>
            <person name="Woyke T."/>
            <person name="Ryan C.M."/>
            <person name="Banfield J.F."/>
        </authorList>
    </citation>
    <scope>NUCLEOTIDE SEQUENCE [LARGE SCALE GENOMIC DNA]</scope>
</reference>
<dbReference type="GO" id="GO:0009295">
    <property type="term" value="C:nucleoid"/>
    <property type="evidence" value="ECO:0007669"/>
    <property type="project" value="UniProtKB-SubCell"/>
</dbReference>
<protein>
    <recommendedName>
        <fullName evidence="1 7">Transcriptional regulator MraZ</fullName>
    </recommendedName>
</protein>
<dbReference type="GO" id="GO:0000976">
    <property type="term" value="F:transcription cis-regulatory region binding"/>
    <property type="evidence" value="ECO:0007669"/>
    <property type="project" value="TreeGrafter"/>
</dbReference>
<evidence type="ECO:0000259" key="8">
    <source>
        <dbReference type="PROSITE" id="PS51740"/>
    </source>
</evidence>
<evidence type="ECO:0000256" key="2">
    <source>
        <dbReference type="ARBA" id="ARBA00022490"/>
    </source>
</evidence>
<organism evidence="9 10">
    <name type="scientific">Candidatus Shapirobacteria bacterium CG03_land_8_20_14_0_80_39_12</name>
    <dbReference type="NCBI Taxonomy" id="1974879"/>
    <lineage>
        <taxon>Bacteria</taxon>
        <taxon>Candidatus Shapironibacteriota</taxon>
    </lineage>
</organism>
<dbReference type="PANTHER" id="PTHR34701">
    <property type="entry name" value="TRANSCRIPTIONAL REGULATOR MRAZ"/>
    <property type="match status" value="1"/>
</dbReference>
<dbReference type="Gene3D" id="3.40.1550.20">
    <property type="entry name" value="Transcriptional regulator MraZ domain"/>
    <property type="match status" value="1"/>
</dbReference>
<dbReference type="Proteomes" id="UP000229631">
    <property type="component" value="Unassembled WGS sequence"/>
</dbReference>
<dbReference type="PANTHER" id="PTHR34701:SF1">
    <property type="entry name" value="TRANSCRIPTIONAL REGULATOR MRAZ"/>
    <property type="match status" value="1"/>
</dbReference>
<evidence type="ECO:0000256" key="4">
    <source>
        <dbReference type="ARBA" id="ARBA00023015"/>
    </source>
</evidence>
<dbReference type="InterPro" id="IPR037914">
    <property type="entry name" value="SpoVT-AbrB_sf"/>
</dbReference>
<keyword evidence="9" id="KW-0131">Cell cycle</keyword>
<keyword evidence="6 7" id="KW-0804">Transcription</keyword>
<dbReference type="HAMAP" id="MF_01008">
    <property type="entry name" value="MraZ"/>
    <property type="match status" value="1"/>
</dbReference>
<evidence type="ECO:0000256" key="1">
    <source>
        <dbReference type="ARBA" id="ARBA00013860"/>
    </source>
</evidence>
<evidence type="ECO:0000256" key="7">
    <source>
        <dbReference type="HAMAP-Rule" id="MF_01008"/>
    </source>
</evidence>
<dbReference type="InterPro" id="IPR007159">
    <property type="entry name" value="SpoVT-AbrB_dom"/>
</dbReference>
<evidence type="ECO:0000256" key="3">
    <source>
        <dbReference type="ARBA" id="ARBA00022737"/>
    </source>
</evidence>
<keyword evidence="3" id="KW-0677">Repeat</keyword>
<keyword evidence="4 7" id="KW-0805">Transcription regulation</keyword>
<dbReference type="InterPro" id="IPR020603">
    <property type="entry name" value="MraZ_dom"/>
</dbReference>
<keyword evidence="2 7" id="KW-0963">Cytoplasm</keyword>
<evidence type="ECO:0000256" key="5">
    <source>
        <dbReference type="ARBA" id="ARBA00023125"/>
    </source>
</evidence>
<proteinExistence type="inferred from homology"/>
<dbReference type="InterPro" id="IPR038619">
    <property type="entry name" value="MraZ_sf"/>
</dbReference>
<evidence type="ECO:0000256" key="6">
    <source>
        <dbReference type="ARBA" id="ARBA00023163"/>
    </source>
</evidence>
<name>A0A2M7BDU3_9BACT</name>
<dbReference type="EMBL" id="PEVC01000025">
    <property type="protein sequence ID" value="PIV01273.1"/>
    <property type="molecule type" value="Genomic_DNA"/>
</dbReference>
<feature type="domain" description="SpoVT-AbrB" evidence="8">
    <location>
        <begin position="76"/>
        <end position="112"/>
    </location>
</feature>
<evidence type="ECO:0000313" key="10">
    <source>
        <dbReference type="Proteomes" id="UP000229631"/>
    </source>
</evidence>
<feature type="domain" description="SpoVT-AbrB" evidence="8">
    <location>
        <begin position="5"/>
        <end position="47"/>
    </location>
</feature>
<dbReference type="AlphaFoldDB" id="A0A2M7BDU3"/>
<dbReference type="GO" id="GO:0051301">
    <property type="term" value="P:cell division"/>
    <property type="evidence" value="ECO:0007669"/>
    <property type="project" value="UniProtKB-KW"/>
</dbReference>
<dbReference type="CDD" id="cd16320">
    <property type="entry name" value="MraZ_N"/>
    <property type="match status" value="1"/>
</dbReference>
<dbReference type="PROSITE" id="PS51740">
    <property type="entry name" value="SPOVT_ABRB"/>
    <property type="match status" value="2"/>
</dbReference>
<dbReference type="GO" id="GO:0003700">
    <property type="term" value="F:DNA-binding transcription factor activity"/>
    <property type="evidence" value="ECO:0007669"/>
    <property type="project" value="UniProtKB-UniRule"/>
</dbReference>
<evidence type="ECO:0000313" key="9">
    <source>
        <dbReference type="EMBL" id="PIV01273.1"/>
    </source>
</evidence>
<gene>
    <name evidence="7" type="primary">mraZ</name>
    <name evidence="9" type="ORF">COS54_01265</name>
</gene>
<dbReference type="InterPro" id="IPR003444">
    <property type="entry name" value="MraZ"/>
</dbReference>
<comment type="caution">
    <text evidence="9">The sequence shown here is derived from an EMBL/GenBank/DDBJ whole genome shotgun (WGS) entry which is preliminary data.</text>
</comment>
<comment type="subcellular location">
    <subcellularLocation>
        <location evidence="7">Cytoplasm</location>
        <location evidence="7">Nucleoid</location>
    </subcellularLocation>
</comment>
<comment type="similarity">
    <text evidence="7">Belongs to the MraZ family.</text>
</comment>
<comment type="subunit">
    <text evidence="7">Forms oligomers.</text>
</comment>
<dbReference type="InterPro" id="IPR035642">
    <property type="entry name" value="MraZ_N"/>
</dbReference>